<gene>
    <name evidence="1" type="ORF">LCGC14_0885550</name>
</gene>
<evidence type="ECO:0000313" key="1">
    <source>
        <dbReference type="EMBL" id="KKN25348.1"/>
    </source>
</evidence>
<sequence length="137" mass="16226">MKRPKELPYYGTKILIRGTIEKIKELLTKYNLLGTQITEYGKTFKLVFALEKDDKKLAFQFTLTIPDNKRFARQKFRAFYWHLKSRLEAVDFGLFTLQEVFMPELLIQLPNGEVGTIKDSLLKNNLLKLEYKIFEDK</sequence>
<dbReference type="EMBL" id="LAZR01002808">
    <property type="protein sequence ID" value="KKN25348.1"/>
    <property type="molecule type" value="Genomic_DNA"/>
</dbReference>
<reference evidence="1" key="1">
    <citation type="journal article" date="2015" name="Nature">
        <title>Complex archaea that bridge the gap between prokaryotes and eukaryotes.</title>
        <authorList>
            <person name="Spang A."/>
            <person name="Saw J.H."/>
            <person name="Jorgensen S.L."/>
            <person name="Zaremba-Niedzwiedzka K."/>
            <person name="Martijn J."/>
            <person name="Lind A.E."/>
            <person name="van Eijk R."/>
            <person name="Schleper C."/>
            <person name="Guy L."/>
            <person name="Ettema T.J."/>
        </authorList>
    </citation>
    <scope>NUCLEOTIDE SEQUENCE</scope>
</reference>
<accession>A0A0F9S7M6</accession>
<organism evidence="1">
    <name type="scientific">marine sediment metagenome</name>
    <dbReference type="NCBI Taxonomy" id="412755"/>
    <lineage>
        <taxon>unclassified sequences</taxon>
        <taxon>metagenomes</taxon>
        <taxon>ecological metagenomes</taxon>
    </lineage>
</organism>
<protein>
    <submittedName>
        <fullName evidence="1">Uncharacterized protein</fullName>
    </submittedName>
</protein>
<proteinExistence type="predicted"/>
<dbReference type="AlphaFoldDB" id="A0A0F9S7M6"/>
<comment type="caution">
    <text evidence="1">The sequence shown here is derived from an EMBL/GenBank/DDBJ whole genome shotgun (WGS) entry which is preliminary data.</text>
</comment>
<name>A0A0F9S7M6_9ZZZZ</name>